<dbReference type="Pfam" id="PF14081">
    <property type="entry name" value="DUF4262"/>
    <property type="match status" value="1"/>
</dbReference>
<evidence type="ECO:0000313" key="1">
    <source>
        <dbReference type="EMBL" id="TPH15751.1"/>
    </source>
</evidence>
<evidence type="ECO:0000313" key="2">
    <source>
        <dbReference type="Proteomes" id="UP000315303"/>
    </source>
</evidence>
<accession>A0A502L0E3</accession>
<gene>
    <name evidence="1" type="ORF">EPA86_09270</name>
</gene>
<reference evidence="1 2" key="1">
    <citation type="submission" date="2019-01" db="EMBL/GenBank/DDBJ databases">
        <title>Litorilituus lipolytica sp. nov., isolated from intertidal sand of the Yellow Sea in China.</title>
        <authorList>
            <person name="Liu A."/>
        </authorList>
    </citation>
    <scope>NUCLEOTIDE SEQUENCE [LARGE SCALE GENOMIC DNA]</scope>
    <source>
        <strain evidence="1 2">RZ04</strain>
    </source>
</reference>
<keyword evidence="2" id="KW-1185">Reference proteome</keyword>
<sequence>MTTTENYFKGLRKKVKQYGYTLMSVTAEYPRADEHAAYCYTIGLSDYGYPELLFADCFYDETLSLIDTVLELIGKLEPLEIGHIIKSNNHKYKAVELLDGVKGEISAHAKKYFELYRHKTPDYDLVYLGQADVFGLFPDEKEFVESKHIRRCFYKLQAAKSFVGLVLHQPEETH</sequence>
<dbReference type="RefSeq" id="WP_140603149.1">
    <property type="nucleotide sequence ID" value="NZ_SAWY01000019.1"/>
</dbReference>
<dbReference type="EMBL" id="SAWY01000019">
    <property type="protein sequence ID" value="TPH15751.1"/>
    <property type="molecule type" value="Genomic_DNA"/>
</dbReference>
<organism evidence="1 2">
    <name type="scientific">Litorilituus lipolyticus</name>
    <dbReference type="NCBI Taxonomy" id="2491017"/>
    <lineage>
        <taxon>Bacteria</taxon>
        <taxon>Pseudomonadati</taxon>
        <taxon>Pseudomonadota</taxon>
        <taxon>Gammaproteobacteria</taxon>
        <taxon>Alteromonadales</taxon>
        <taxon>Colwelliaceae</taxon>
        <taxon>Litorilituus</taxon>
    </lineage>
</organism>
<dbReference type="Proteomes" id="UP000315303">
    <property type="component" value="Unassembled WGS sequence"/>
</dbReference>
<dbReference type="AlphaFoldDB" id="A0A502L0E3"/>
<name>A0A502L0E3_9GAMM</name>
<dbReference type="InterPro" id="IPR025358">
    <property type="entry name" value="DUF4262"/>
</dbReference>
<dbReference type="OrthoDB" id="511192at2"/>
<proteinExistence type="predicted"/>
<comment type="caution">
    <text evidence="1">The sequence shown here is derived from an EMBL/GenBank/DDBJ whole genome shotgun (WGS) entry which is preliminary data.</text>
</comment>
<protein>
    <submittedName>
        <fullName evidence="1">DUF4262 domain-containing protein</fullName>
    </submittedName>
</protein>